<evidence type="ECO:0000313" key="3">
    <source>
        <dbReference type="Proteomes" id="UP000232323"/>
    </source>
</evidence>
<evidence type="ECO:0000256" key="1">
    <source>
        <dbReference type="SAM" id="Phobius"/>
    </source>
</evidence>
<proteinExistence type="predicted"/>
<comment type="caution">
    <text evidence="2">The sequence shown here is derived from an EMBL/GenBank/DDBJ whole genome shotgun (WGS) entry which is preliminary data.</text>
</comment>
<organism evidence="2 3">
    <name type="scientific">Chlamydomonas eustigma</name>
    <dbReference type="NCBI Taxonomy" id="1157962"/>
    <lineage>
        <taxon>Eukaryota</taxon>
        <taxon>Viridiplantae</taxon>
        <taxon>Chlorophyta</taxon>
        <taxon>core chlorophytes</taxon>
        <taxon>Chlorophyceae</taxon>
        <taxon>CS clade</taxon>
        <taxon>Chlamydomonadales</taxon>
        <taxon>Chlamydomonadaceae</taxon>
        <taxon>Chlamydomonas</taxon>
    </lineage>
</organism>
<feature type="transmembrane region" description="Helical" evidence="1">
    <location>
        <begin position="86"/>
        <end position="109"/>
    </location>
</feature>
<keyword evidence="1" id="KW-0472">Membrane</keyword>
<dbReference type="EMBL" id="BEGY01000030">
    <property type="protein sequence ID" value="GAX78162.1"/>
    <property type="molecule type" value="Genomic_DNA"/>
</dbReference>
<keyword evidence="1" id="KW-0812">Transmembrane</keyword>
<dbReference type="Proteomes" id="UP000232323">
    <property type="component" value="Unassembled WGS sequence"/>
</dbReference>
<protein>
    <submittedName>
        <fullName evidence="2">Uncharacterized protein</fullName>
    </submittedName>
</protein>
<sequence>MVTVHLTPLAVLVRAMALIVWQTIAMALWILGLLFHKRKSMTATVVLAQHSASIAASSVVGSNSLTAVVTWIWVKAAAVLNFMRSTMYRCLRAAHAVTNFLVTVVLAIVRHRVSLTLQAKQTAMNKSSKIRALVASVGKVGHAADAVLDSDGRQDAKNVDSDQGTSEAILFSPQLN</sequence>
<reference evidence="2 3" key="1">
    <citation type="submission" date="2017-08" db="EMBL/GenBank/DDBJ databases">
        <title>Acidophilic green algal genome provides insights into adaptation to an acidic environment.</title>
        <authorList>
            <person name="Hirooka S."/>
            <person name="Hirose Y."/>
            <person name="Kanesaki Y."/>
            <person name="Higuchi S."/>
            <person name="Fujiwara T."/>
            <person name="Onuma R."/>
            <person name="Era A."/>
            <person name="Ohbayashi R."/>
            <person name="Uzuka A."/>
            <person name="Nozaki H."/>
            <person name="Yoshikawa H."/>
            <person name="Miyagishima S.Y."/>
        </authorList>
    </citation>
    <scope>NUCLEOTIDE SEQUENCE [LARGE SCALE GENOMIC DNA]</scope>
    <source>
        <strain evidence="2 3">NIES-2499</strain>
    </source>
</reference>
<feature type="transmembrane region" description="Helical" evidence="1">
    <location>
        <begin position="12"/>
        <end position="34"/>
    </location>
</feature>
<keyword evidence="1" id="KW-1133">Transmembrane helix</keyword>
<name>A0A250X5J0_9CHLO</name>
<accession>A0A250X5J0</accession>
<evidence type="ECO:0000313" key="2">
    <source>
        <dbReference type="EMBL" id="GAX78162.1"/>
    </source>
</evidence>
<keyword evidence="3" id="KW-1185">Reference proteome</keyword>
<dbReference type="AlphaFoldDB" id="A0A250X5J0"/>
<gene>
    <name evidence="2" type="ORF">CEUSTIGMA_g5604.t1</name>
</gene>
<feature type="transmembrane region" description="Helical" evidence="1">
    <location>
        <begin position="54"/>
        <end position="74"/>
    </location>
</feature>